<dbReference type="InterPro" id="IPR026371">
    <property type="entry name" value="PGF_CTERM"/>
</dbReference>
<organism evidence="3 4">
    <name type="scientific">Salinirubellus salinus</name>
    <dbReference type="NCBI Taxonomy" id="1364945"/>
    <lineage>
        <taxon>Archaea</taxon>
        <taxon>Methanobacteriati</taxon>
        <taxon>Methanobacteriota</taxon>
        <taxon>Stenosarchaea group</taxon>
        <taxon>Halobacteria</taxon>
        <taxon>Halobacteriales</taxon>
        <taxon>Natronomonadaceae</taxon>
        <taxon>Salinirubellus</taxon>
    </lineage>
</organism>
<dbReference type="RefSeq" id="WP_260591946.1">
    <property type="nucleotide sequence ID" value="NZ_CP104003.1"/>
</dbReference>
<keyword evidence="4" id="KW-1185">Reference proteome</keyword>
<dbReference type="GO" id="GO:0005886">
    <property type="term" value="C:plasma membrane"/>
    <property type="evidence" value="ECO:0007669"/>
    <property type="project" value="UniProtKB-SubCell"/>
</dbReference>
<reference evidence="3" key="1">
    <citation type="submission" date="2022-09" db="EMBL/GenBank/DDBJ databases">
        <title>Diverse halophilic archaea isolated from saline environments.</title>
        <authorList>
            <person name="Cui H.-L."/>
        </authorList>
    </citation>
    <scope>NUCLEOTIDE SEQUENCE</scope>
    <source>
        <strain evidence="3">ZS-35-S2</strain>
    </source>
</reference>
<dbReference type="NCBIfam" id="NF045517">
    <property type="entry name" value="halo_surf_dom"/>
    <property type="match status" value="2"/>
</dbReference>
<evidence type="ECO:0000256" key="2">
    <source>
        <dbReference type="SAM" id="MobiDB-lite"/>
    </source>
</evidence>
<evidence type="ECO:0000256" key="1">
    <source>
        <dbReference type="ARBA" id="ARBA00022729"/>
    </source>
</evidence>
<dbReference type="AlphaFoldDB" id="A0A9E7U6Z5"/>
<name>A0A9E7U6Z5_9EURY</name>
<dbReference type="GeneID" id="74943238"/>
<evidence type="ECO:0000313" key="3">
    <source>
        <dbReference type="EMBL" id="UWM52951.1"/>
    </source>
</evidence>
<feature type="compositionally biased region" description="Low complexity" evidence="2">
    <location>
        <begin position="231"/>
        <end position="253"/>
    </location>
</feature>
<proteinExistence type="predicted"/>
<protein>
    <submittedName>
        <fullName evidence="3">PGF-CTERM sorting domain-containing protein</fullName>
    </submittedName>
</protein>
<gene>
    <name evidence="3" type="ORF">N0B31_12410</name>
</gene>
<feature type="region of interest" description="Disordered" evidence="2">
    <location>
        <begin position="230"/>
        <end position="262"/>
    </location>
</feature>
<keyword evidence="1" id="KW-0732">Signal</keyword>
<evidence type="ECO:0000313" key="4">
    <source>
        <dbReference type="Proteomes" id="UP001057580"/>
    </source>
</evidence>
<dbReference type="GO" id="GO:0030115">
    <property type="term" value="C:S-layer"/>
    <property type="evidence" value="ECO:0007669"/>
    <property type="project" value="UniProtKB-SubCell"/>
</dbReference>
<dbReference type="Proteomes" id="UP001057580">
    <property type="component" value="Chromosome"/>
</dbReference>
<dbReference type="NCBIfam" id="TIGR04126">
    <property type="entry name" value="PGF_CTERM"/>
    <property type="match status" value="1"/>
</dbReference>
<dbReference type="EMBL" id="CP104003">
    <property type="protein sequence ID" value="UWM52951.1"/>
    <property type="molecule type" value="Genomic_DNA"/>
</dbReference>
<sequence length="285" mass="28165">MTENLHRVAVVVALALTLATAAVAPTVTASSALSAETQTAESATVEYDGGHVSLVNGPNTTVTGTTTLDPGSQVTVRVRSSGASPFIVQETTAVTDDGTFAVTLDLSDAPVGANATVTVHGANQTLTTADAVTLGDATLDHEGEMLSLVNGSDATVSGSTTLAPDSEVVVRVRSSGENPFLKSQAATVAEDGSFEATFDLGAQASGTDTTVSVYGANRTLTEVDAVVVAEPTSTPTDSPTPDGTTDSPTDAGTTPGGSSGDGPGFGVAVGLLAIVAGGLLGARRD</sequence>
<dbReference type="KEGG" id="ssai:N0B31_12410"/>
<accession>A0A9E7U6Z5</accession>